<protein>
    <submittedName>
        <fullName evidence="1">Uncharacterized protein</fullName>
    </submittedName>
</protein>
<comment type="caution">
    <text evidence="1">The sequence shown here is derived from an EMBL/GenBank/DDBJ whole genome shotgun (WGS) entry which is preliminary data.</text>
</comment>
<reference evidence="1" key="2">
    <citation type="journal article" date="2024" name="Plant">
        <title>Genomic evolution and insights into agronomic trait innovations of Sesamum species.</title>
        <authorList>
            <person name="Miao H."/>
            <person name="Wang L."/>
            <person name="Qu L."/>
            <person name="Liu H."/>
            <person name="Sun Y."/>
            <person name="Le M."/>
            <person name="Wang Q."/>
            <person name="Wei S."/>
            <person name="Zheng Y."/>
            <person name="Lin W."/>
            <person name="Duan Y."/>
            <person name="Cao H."/>
            <person name="Xiong S."/>
            <person name="Wang X."/>
            <person name="Wei L."/>
            <person name="Li C."/>
            <person name="Ma Q."/>
            <person name="Ju M."/>
            <person name="Zhao R."/>
            <person name="Li G."/>
            <person name="Mu C."/>
            <person name="Tian Q."/>
            <person name="Mei H."/>
            <person name="Zhang T."/>
            <person name="Gao T."/>
            <person name="Zhang H."/>
        </authorList>
    </citation>
    <scope>NUCLEOTIDE SEQUENCE</scope>
    <source>
        <strain evidence="1">3651</strain>
    </source>
</reference>
<name>A0AAE1YCA9_9LAMI</name>
<keyword evidence="2" id="KW-1185">Reference proteome</keyword>
<dbReference type="EMBL" id="JACGWO010000005">
    <property type="protein sequence ID" value="KAK4427377.1"/>
    <property type="molecule type" value="Genomic_DNA"/>
</dbReference>
<evidence type="ECO:0000313" key="2">
    <source>
        <dbReference type="Proteomes" id="UP001293254"/>
    </source>
</evidence>
<dbReference type="AlphaFoldDB" id="A0AAE1YCA9"/>
<dbReference type="Proteomes" id="UP001293254">
    <property type="component" value="Unassembled WGS sequence"/>
</dbReference>
<proteinExistence type="predicted"/>
<reference evidence="1" key="1">
    <citation type="submission" date="2020-06" db="EMBL/GenBank/DDBJ databases">
        <authorList>
            <person name="Li T."/>
            <person name="Hu X."/>
            <person name="Zhang T."/>
            <person name="Song X."/>
            <person name="Zhang H."/>
            <person name="Dai N."/>
            <person name="Sheng W."/>
            <person name="Hou X."/>
            <person name="Wei L."/>
        </authorList>
    </citation>
    <scope>NUCLEOTIDE SEQUENCE</scope>
    <source>
        <strain evidence="1">3651</strain>
        <tissue evidence="1">Leaf</tissue>
    </source>
</reference>
<accession>A0AAE1YCA9</accession>
<evidence type="ECO:0000313" key="1">
    <source>
        <dbReference type="EMBL" id="KAK4427377.1"/>
    </source>
</evidence>
<sequence length="153" mass="17629">MGLPTSSRITSFASWVFWRQNLQLQPSRAFSINLNQPSRLNGNVAKVQVIESFEGAFENLQFPAKIELHCATCIQIPSMFHGCNEVRVICPHVEKSKGFGLRDRGIKDRDNTGRMRQTFPFKMLRTNLNLTLRMQPFGTRWGHFGRRSFSLLK</sequence>
<organism evidence="1 2">
    <name type="scientific">Sesamum alatum</name>
    <dbReference type="NCBI Taxonomy" id="300844"/>
    <lineage>
        <taxon>Eukaryota</taxon>
        <taxon>Viridiplantae</taxon>
        <taxon>Streptophyta</taxon>
        <taxon>Embryophyta</taxon>
        <taxon>Tracheophyta</taxon>
        <taxon>Spermatophyta</taxon>
        <taxon>Magnoliopsida</taxon>
        <taxon>eudicotyledons</taxon>
        <taxon>Gunneridae</taxon>
        <taxon>Pentapetalae</taxon>
        <taxon>asterids</taxon>
        <taxon>lamiids</taxon>
        <taxon>Lamiales</taxon>
        <taxon>Pedaliaceae</taxon>
        <taxon>Sesamum</taxon>
    </lineage>
</organism>
<gene>
    <name evidence="1" type="ORF">Salat_1506600</name>
</gene>